<dbReference type="Proteomes" id="UP000293637">
    <property type="component" value="Unassembled WGS sequence"/>
</dbReference>
<accession>A0A133Q0T6</accession>
<dbReference type="AlphaFoldDB" id="A0A133Q0T6"/>
<evidence type="ECO:0000313" key="5">
    <source>
        <dbReference type="Proteomes" id="UP000293637"/>
    </source>
</evidence>
<keyword evidence="6" id="KW-1185">Reference proteome</keyword>
<evidence type="ECO:0000313" key="2">
    <source>
        <dbReference type="EMBL" id="QEX39634.1"/>
    </source>
</evidence>
<dbReference type="STRING" id="28035.B6N84_10960"/>
<dbReference type="EMBL" id="SCHB01000005">
    <property type="protein sequence ID" value="TBW71886.1"/>
    <property type="molecule type" value="Genomic_DNA"/>
</dbReference>
<dbReference type="OMA" id="TRISMTY"/>
<dbReference type="EMBL" id="CP041722">
    <property type="protein sequence ID" value="QEX39634.1"/>
    <property type="molecule type" value="Genomic_DNA"/>
</dbReference>
<dbReference type="Proteomes" id="UP000070063">
    <property type="component" value="Unassembled WGS sequence"/>
</dbReference>
<dbReference type="RefSeq" id="WP_002459857.1">
    <property type="nucleotide sequence ID" value="NZ_AP021848.1"/>
</dbReference>
<dbReference type="GeneID" id="58090473"/>
<sequence length="168" mass="18580">MKKLMASLLVSGLVISGVGIYHVEAASGNTSQTVEQLTHGQKNLEDVNIGESINKVTKKYGTPIYSKEPSGKEHYYEYRTSKGVLVVTANGQKDHGYVTRISMTYNKADGPTYKHVKHLVGNKAIARVQYNSVSGNFGYIENGKTTYQFASNSPKDKNIKLYRIDIAK</sequence>
<reference evidence="3 5" key="2">
    <citation type="journal article" date="2019" name="Sci. Transl. Med.">
        <title>Quorum sensing between bacterial species on the skin protects against epidermal injury in atopic dermatitis.</title>
        <authorList>
            <person name="Williams M.R."/>
        </authorList>
    </citation>
    <scope>NUCLEOTIDE SEQUENCE [LARGE SCALE GENOMIC DNA]</scope>
    <source>
        <strain evidence="3 5">E7</strain>
    </source>
</reference>
<name>A0A133Q0T6_STALU</name>
<gene>
    <name evidence="3" type="ORF">EQ812_08750</name>
    <name evidence="2" type="ORF">FO454_12230</name>
    <name evidence="1" type="ORF">HMPREF3225_02220</name>
</gene>
<organism evidence="3 5">
    <name type="scientific">Staphylococcus lugdunensis</name>
    <dbReference type="NCBI Taxonomy" id="28035"/>
    <lineage>
        <taxon>Bacteria</taxon>
        <taxon>Bacillati</taxon>
        <taxon>Bacillota</taxon>
        <taxon>Bacilli</taxon>
        <taxon>Bacillales</taxon>
        <taxon>Staphylococcaceae</taxon>
        <taxon>Staphylococcus</taxon>
    </lineage>
</organism>
<evidence type="ECO:0000313" key="1">
    <source>
        <dbReference type="EMBL" id="KXA36459.1"/>
    </source>
</evidence>
<proteinExistence type="predicted"/>
<dbReference type="InterPro" id="IPR058116">
    <property type="entry name" value="SA0570-like"/>
</dbReference>
<protein>
    <submittedName>
        <fullName evidence="3">Uncharacterized protein</fullName>
    </submittedName>
</protein>
<dbReference type="EMBL" id="LRQI01000091">
    <property type="protein sequence ID" value="KXA36459.1"/>
    <property type="molecule type" value="Genomic_DNA"/>
</dbReference>
<dbReference type="eggNOG" id="ENOG503056J">
    <property type="taxonomic scope" value="Bacteria"/>
</dbReference>
<dbReference type="NCBIfam" id="NF047391">
    <property type="entry name" value="SA0570_fam"/>
    <property type="match status" value="1"/>
</dbReference>
<evidence type="ECO:0000313" key="3">
    <source>
        <dbReference type="EMBL" id="TBW71886.1"/>
    </source>
</evidence>
<evidence type="ECO:0000313" key="4">
    <source>
        <dbReference type="Proteomes" id="UP000070063"/>
    </source>
</evidence>
<reference evidence="2 6" key="3">
    <citation type="submission" date="2019-07" db="EMBL/GenBank/DDBJ databases">
        <title>Comparative genome analysis of staphylococcus lugdunensis shows clonal complex-dependent diversity of the putative virulence factor, ess/type vii locus.</title>
        <authorList>
            <person name="Lebeurre J."/>
            <person name="Dahyot S."/>
            <person name="Diene S."/>
            <person name="Paulay A."/>
            <person name="Aubourg M."/>
            <person name="Argemi X."/>
            <person name="Giard J.-C."/>
            <person name="Tournier I."/>
            <person name="Francois P."/>
            <person name="Pestel-Caron M."/>
        </authorList>
    </citation>
    <scope>NUCLEOTIDE SEQUENCE [LARGE SCALE GENOMIC DNA]</scope>
    <source>
        <strain evidence="2 6">SL13</strain>
    </source>
</reference>
<dbReference type="Proteomes" id="UP000325462">
    <property type="component" value="Chromosome"/>
</dbReference>
<evidence type="ECO:0000313" key="6">
    <source>
        <dbReference type="Proteomes" id="UP000325462"/>
    </source>
</evidence>
<reference evidence="1 4" key="1">
    <citation type="submission" date="2016-01" db="EMBL/GenBank/DDBJ databases">
        <authorList>
            <person name="Mitreva M."/>
            <person name="Pepin K.H."/>
            <person name="Mihindukulasuriya K.A."/>
            <person name="Fulton R."/>
            <person name="Fronick C."/>
            <person name="O'Laughlin M."/>
            <person name="Miner T."/>
            <person name="Herter B."/>
            <person name="Rosa B.A."/>
            <person name="Cordes M."/>
            <person name="Tomlinson C."/>
            <person name="Wollam A."/>
            <person name="Palsikar V.B."/>
            <person name="Mardis E.R."/>
            <person name="Wilson R.K."/>
        </authorList>
    </citation>
    <scope>NUCLEOTIDE SEQUENCE [LARGE SCALE GENOMIC DNA]</scope>
    <source>
        <strain evidence="1 4">MJR7738</strain>
    </source>
</reference>